<accession>T1C1U9</accession>
<reference evidence="1" key="2">
    <citation type="journal article" date="2014" name="ISME J.">
        <title>Microbial stratification in low pH oxic and suboxic macroscopic growths along an acid mine drainage.</title>
        <authorList>
            <person name="Mendez-Garcia C."/>
            <person name="Mesa V."/>
            <person name="Sprenger R.R."/>
            <person name="Richter M."/>
            <person name="Diez M.S."/>
            <person name="Solano J."/>
            <person name="Bargiela R."/>
            <person name="Golyshina O.V."/>
            <person name="Manteca A."/>
            <person name="Ramos J.L."/>
            <person name="Gallego J.R."/>
            <person name="Llorente I."/>
            <person name="Martins Dos Santos V.A."/>
            <person name="Jensen O.N."/>
            <person name="Pelaez A.I."/>
            <person name="Sanchez J."/>
            <person name="Ferrer M."/>
        </authorList>
    </citation>
    <scope>NUCLEOTIDE SEQUENCE</scope>
</reference>
<evidence type="ECO:0000313" key="1">
    <source>
        <dbReference type="EMBL" id="EQD59259.1"/>
    </source>
</evidence>
<sequence>MMRPSTGFQWSIGFFVLALCLVFIRPVRASSYLNLNVSDHAARVSLGTDLTPSGLTGSVGYFTHTSRGSVADAALSLVANANPGGHAIWVGLGARALFVDASLIHESATALGLGASIHTTWVGYNRIGIGGQVYYAPRVTSFGTARSFLEYEARVGYYLLRHGMVYVAYRHIGVSYAGTPTLILDSGLNVGFRISF</sequence>
<comment type="caution">
    <text evidence="1">The sequence shown here is derived from an EMBL/GenBank/DDBJ whole genome shotgun (WGS) entry which is preliminary data.</text>
</comment>
<proteinExistence type="predicted"/>
<dbReference type="Pfam" id="PF07437">
    <property type="entry name" value="YfaZ"/>
    <property type="match status" value="1"/>
</dbReference>
<dbReference type="EMBL" id="AUZY01005387">
    <property type="protein sequence ID" value="EQD59259.1"/>
    <property type="molecule type" value="Genomic_DNA"/>
</dbReference>
<organism evidence="1">
    <name type="scientific">mine drainage metagenome</name>
    <dbReference type="NCBI Taxonomy" id="410659"/>
    <lineage>
        <taxon>unclassified sequences</taxon>
        <taxon>metagenomes</taxon>
        <taxon>ecological metagenomes</taxon>
    </lineage>
</organism>
<protein>
    <submittedName>
        <fullName evidence="1">YfaZ family protein</fullName>
    </submittedName>
</protein>
<dbReference type="AlphaFoldDB" id="T1C1U9"/>
<gene>
    <name evidence="1" type="ORF">B1B_08273</name>
</gene>
<dbReference type="InterPro" id="IPR009998">
    <property type="entry name" value="YfaZ"/>
</dbReference>
<reference evidence="1" key="1">
    <citation type="submission" date="2013-08" db="EMBL/GenBank/DDBJ databases">
        <authorList>
            <person name="Mendez C."/>
            <person name="Richter M."/>
            <person name="Ferrer M."/>
            <person name="Sanchez J."/>
        </authorList>
    </citation>
    <scope>NUCLEOTIDE SEQUENCE</scope>
</reference>
<name>T1C1U9_9ZZZZ</name>